<feature type="compositionally biased region" description="Polar residues" evidence="1">
    <location>
        <begin position="59"/>
        <end position="74"/>
    </location>
</feature>
<dbReference type="Proteomes" id="UP000274756">
    <property type="component" value="Unassembled WGS sequence"/>
</dbReference>
<evidence type="ECO:0000313" key="4">
    <source>
        <dbReference type="Proteomes" id="UP000274756"/>
    </source>
</evidence>
<protein>
    <submittedName>
        <fullName evidence="5">WS_DGAT_C domain-containing protein</fullName>
    </submittedName>
</protein>
<dbReference type="Proteomes" id="UP000038040">
    <property type="component" value="Unplaced"/>
</dbReference>
<gene>
    <name evidence="2" type="ORF">DME_LOCUS2832</name>
</gene>
<evidence type="ECO:0000313" key="3">
    <source>
        <dbReference type="Proteomes" id="UP000038040"/>
    </source>
</evidence>
<evidence type="ECO:0000313" key="2">
    <source>
        <dbReference type="EMBL" id="VDN52859.1"/>
    </source>
</evidence>
<sequence length="140" mass="15868">MHPTCVFLNNQGTSEIGFVEGIVNTVGNFLLGSKFNIDRLEAFCEIKDALYKIDHPRGKTSQNRRSFDSGTISENDGDGKEYKGYSPSVGIPVYTKYRRNLYVINVRSLFSVFIVSVFEVRLGDILISDFIFILLSYLSY</sequence>
<reference evidence="2 4" key="2">
    <citation type="submission" date="2018-11" db="EMBL/GenBank/DDBJ databases">
        <authorList>
            <consortium name="Pathogen Informatics"/>
        </authorList>
    </citation>
    <scope>NUCLEOTIDE SEQUENCE [LARGE SCALE GENOMIC DNA]</scope>
</reference>
<keyword evidence="4" id="KW-1185">Reference proteome</keyword>
<evidence type="ECO:0000313" key="5">
    <source>
        <dbReference type="WBParaSite" id="DME_0000904201-mRNA-1"/>
    </source>
</evidence>
<dbReference type="WBParaSite" id="DME_0000904201-mRNA-1">
    <property type="protein sequence ID" value="DME_0000904201-mRNA-1"/>
    <property type="gene ID" value="DME_0000904201"/>
</dbReference>
<accession>A0A0N4UMG9</accession>
<dbReference type="AlphaFoldDB" id="A0A0N4UMG9"/>
<proteinExistence type="predicted"/>
<reference evidence="5" key="1">
    <citation type="submission" date="2017-02" db="UniProtKB">
        <authorList>
            <consortium name="WormBaseParasite"/>
        </authorList>
    </citation>
    <scope>IDENTIFICATION</scope>
</reference>
<organism evidence="3 5">
    <name type="scientific">Dracunculus medinensis</name>
    <name type="common">Guinea worm</name>
    <dbReference type="NCBI Taxonomy" id="318479"/>
    <lineage>
        <taxon>Eukaryota</taxon>
        <taxon>Metazoa</taxon>
        <taxon>Ecdysozoa</taxon>
        <taxon>Nematoda</taxon>
        <taxon>Chromadorea</taxon>
        <taxon>Rhabditida</taxon>
        <taxon>Spirurina</taxon>
        <taxon>Dracunculoidea</taxon>
        <taxon>Dracunculidae</taxon>
        <taxon>Dracunculus</taxon>
    </lineage>
</organism>
<dbReference type="EMBL" id="UYYG01000083">
    <property type="protein sequence ID" value="VDN52859.1"/>
    <property type="molecule type" value="Genomic_DNA"/>
</dbReference>
<evidence type="ECO:0000256" key="1">
    <source>
        <dbReference type="SAM" id="MobiDB-lite"/>
    </source>
</evidence>
<feature type="region of interest" description="Disordered" evidence="1">
    <location>
        <begin position="58"/>
        <end position="79"/>
    </location>
</feature>
<name>A0A0N4UMG9_DRAME</name>